<evidence type="ECO:0000313" key="11">
    <source>
        <dbReference type="EMBL" id="TSB47203.1"/>
    </source>
</evidence>
<dbReference type="InterPro" id="IPR001898">
    <property type="entry name" value="SLC13A/DASS"/>
</dbReference>
<keyword evidence="4 10" id="KW-0812">Transmembrane</keyword>
<organism evidence="11 12">
    <name type="scientific">Alkalicoccobacillus porphyridii</name>
    <dbReference type="NCBI Taxonomy" id="2597270"/>
    <lineage>
        <taxon>Bacteria</taxon>
        <taxon>Bacillati</taxon>
        <taxon>Bacillota</taxon>
        <taxon>Bacilli</taxon>
        <taxon>Bacillales</taxon>
        <taxon>Bacillaceae</taxon>
        <taxon>Alkalicoccobacillus</taxon>
    </lineage>
</organism>
<evidence type="ECO:0000313" key="12">
    <source>
        <dbReference type="Proteomes" id="UP000318521"/>
    </source>
</evidence>
<feature type="region of interest" description="Disordered" evidence="9">
    <location>
        <begin position="37"/>
        <end position="63"/>
    </location>
</feature>
<feature type="transmembrane region" description="Helical" evidence="10">
    <location>
        <begin position="172"/>
        <end position="194"/>
    </location>
</feature>
<dbReference type="OrthoDB" id="9766267at2"/>
<keyword evidence="7 10" id="KW-0472">Membrane</keyword>
<protein>
    <recommendedName>
        <fullName evidence="3">Sodium-dependent dicarboxylate transporter SdcS</fullName>
    </recommendedName>
    <alternativeName>
        <fullName evidence="8">Na(+)/dicarboxylate symporter</fullName>
    </alternativeName>
</protein>
<dbReference type="GO" id="GO:0015293">
    <property type="term" value="F:symporter activity"/>
    <property type="evidence" value="ECO:0007669"/>
    <property type="project" value="UniProtKB-KW"/>
</dbReference>
<feature type="transmembrane region" description="Helical" evidence="10">
    <location>
        <begin position="281"/>
        <end position="303"/>
    </location>
</feature>
<evidence type="ECO:0000256" key="6">
    <source>
        <dbReference type="ARBA" id="ARBA00022989"/>
    </source>
</evidence>
<evidence type="ECO:0000256" key="2">
    <source>
        <dbReference type="ARBA" id="ARBA00006772"/>
    </source>
</evidence>
<dbReference type="Pfam" id="PF00939">
    <property type="entry name" value="Na_sulph_symp"/>
    <property type="match status" value="1"/>
</dbReference>
<evidence type="ECO:0000256" key="5">
    <source>
        <dbReference type="ARBA" id="ARBA00022847"/>
    </source>
</evidence>
<evidence type="ECO:0000256" key="7">
    <source>
        <dbReference type="ARBA" id="ARBA00023136"/>
    </source>
</evidence>
<dbReference type="EMBL" id="VLXZ01000003">
    <property type="protein sequence ID" value="TSB47203.1"/>
    <property type="molecule type" value="Genomic_DNA"/>
</dbReference>
<evidence type="ECO:0000256" key="8">
    <source>
        <dbReference type="ARBA" id="ARBA00031174"/>
    </source>
</evidence>
<keyword evidence="12" id="KW-1185">Reference proteome</keyword>
<sequence length="560" mass="60789">MKAFTANVWASLWQSHRQTKRLLNVFSYQKDANTAKQQYHSASDKNKGNSQSNNQGPEDDKDYKKPYAKPQVVGLLLGPLLFILTMFFFQPDGLSAEGKAVLAVTLWVATWWITEAMPIPATSLLPIVLLPLTGALESDAVVSAYGNDIIFLFLGGFFIATAMEKWDLHKRIALGIIALIGTSTQRILLGFMVATGFLSMWVSNTAAVMMMIPMGLAITAQVAAALKGKPEEKELPKFEKALIFGIGYAGTIGGLGTLIGTPPNIILAAQVNEIFGVEISFALWMLFATPVVALLISFTWLYLGRFAFKMNIKGLPGGQEVISKERKALGVMAFEEKVVAVVFVLTAIMWVTRELVWTNLFENLDLTDGMIAMVATATLFLVPASRKFGSRILEWKDSKEIPWGVLLLFGGGLAIAAGFTSSGLSDWMGDQLRVLDGMHIFIVILASTLLIMALTEITSNTATATMILPIVAALAVAINIHPYAVMVPCAMAANCAFMLPVGTPPNAIIFGTGKLKIIEMVRVGFVVNIIATILIVGAVYLILPTLWGIDLTVFPESFRN</sequence>
<dbReference type="GO" id="GO:1905039">
    <property type="term" value="P:carboxylic acid transmembrane transport"/>
    <property type="evidence" value="ECO:0007669"/>
    <property type="project" value="UniProtKB-ARBA"/>
</dbReference>
<feature type="transmembrane region" description="Helical" evidence="10">
    <location>
        <begin position="72"/>
        <end position="89"/>
    </location>
</feature>
<evidence type="ECO:0000256" key="9">
    <source>
        <dbReference type="SAM" id="MobiDB-lite"/>
    </source>
</evidence>
<dbReference type="GO" id="GO:0008514">
    <property type="term" value="F:organic anion transmembrane transporter activity"/>
    <property type="evidence" value="ECO:0007669"/>
    <property type="project" value="UniProtKB-ARBA"/>
</dbReference>
<reference evidence="11 12" key="1">
    <citation type="submission" date="2019-07" db="EMBL/GenBank/DDBJ databases">
        <authorList>
            <person name="Park Y.J."/>
            <person name="Jeong S.E."/>
            <person name="Jung H.S."/>
        </authorList>
    </citation>
    <scope>NUCLEOTIDE SEQUENCE [LARGE SCALE GENOMIC DNA]</scope>
    <source>
        <strain evidence="12">P16(2019)</strain>
    </source>
</reference>
<feature type="transmembrane region" description="Helical" evidence="10">
    <location>
        <begin position="328"/>
        <end position="350"/>
    </location>
</feature>
<feature type="transmembrane region" description="Helical" evidence="10">
    <location>
        <begin position="523"/>
        <end position="543"/>
    </location>
</feature>
<comment type="caution">
    <text evidence="11">The sequence shown here is derived from an EMBL/GenBank/DDBJ whole genome shotgun (WGS) entry which is preliminary data.</text>
</comment>
<proteinExistence type="inferred from homology"/>
<feature type="transmembrane region" description="Helical" evidence="10">
    <location>
        <begin position="437"/>
        <end position="454"/>
    </location>
</feature>
<feature type="transmembrane region" description="Helical" evidence="10">
    <location>
        <begin position="466"/>
        <end position="485"/>
    </location>
</feature>
<evidence type="ECO:0000256" key="4">
    <source>
        <dbReference type="ARBA" id="ARBA00022692"/>
    </source>
</evidence>
<keyword evidence="5" id="KW-0813">Transport</keyword>
<accession>A0A554A0K5</accession>
<dbReference type="PANTHER" id="PTHR10283">
    <property type="entry name" value="SOLUTE CARRIER FAMILY 13 MEMBER"/>
    <property type="match status" value="1"/>
</dbReference>
<dbReference type="AlphaFoldDB" id="A0A554A0K5"/>
<evidence type="ECO:0000256" key="3">
    <source>
        <dbReference type="ARBA" id="ARBA00020150"/>
    </source>
</evidence>
<dbReference type="CDD" id="cd01115">
    <property type="entry name" value="SLC13_permease"/>
    <property type="match status" value="1"/>
</dbReference>
<feature type="transmembrane region" description="Helical" evidence="10">
    <location>
        <begin position="401"/>
        <end position="425"/>
    </location>
</feature>
<evidence type="ECO:0000256" key="1">
    <source>
        <dbReference type="ARBA" id="ARBA00004141"/>
    </source>
</evidence>
<feature type="transmembrane region" description="Helical" evidence="10">
    <location>
        <begin position="370"/>
        <end position="389"/>
    </location>
</feature>
<gene>
    <name evidence="11" type="ORF">FN960_05540</name>
</gene>
<comment type="similarity">
    <text evidence="2">Belongs to the SLC13A/DASS transporter (TC 2.A.47) family. NADC subfamily.</text>
</comment>
<comment type="subcellular location">
    <subcellularLocation>
        <location evidence="1">Membrane</location>
        <topology evidence="1">Multi-pass membrane protein</topology>
    </subcellularLocation>
</comment>
<feature type="transmembrane region" description="Helical" evidence="10">
    <location>
        <begin position="206"/>
        <end position="226"/>
    </location>
</feature>
<feature type="transmembrane region" description="Helical" evidence="10">
    <location>
        <begin position="238"/>
        <end position="261"/>
    </location>
</feature>
<dbReference type="RefSeq" id="WP_143847703.1">
    <property type="nucleotide sequence ID" value="NZ_VLXZ01000003.1"/>
</dbReference>
<evidence type="ECO:0000256" key="10">
    <source>
        <dbReference type="SAM" id="Phobius"/>
    </source>
</evidence>
<dbReference type="Proteomes" id="UP000318521">
    <property type="component" value="Unassembled WGS sequence"/>
</dbReference>
<dbReference type="GO" id="GO:0005886">
    <property type="term" value="C:plasma membrane"/>
    <property type="evidence" value="ECO:0007669"/>
    <property type="project" value="TreeGrafter"/>
</dbReference>
<name>A0A554A0K5_9BACI</name>
<keyword evidence="6 10" id="KW-1133">Transmembrane helix</keyword>
<dbReference type="PANTHER" id="PTHR10283:SF82">
    <property type="entry name" value="SOLUTE CARRIER FAMILY 13 MEMBER 2"/>
    <property type="match status" value="1"/>
</dbReference>
<feature type="transmembrane region" description="Helical" evidence="10">
    <location>
        <begin position="491"/>
        <end position="511"/>
    </location>
</feature>
<dbReference type="NCBIfam" id="TIGR00785">
    <property type="entry name" value="dass"/>
    <property type="match status" value="1"/>
</dbReference>
<keyword evidence="5" id="KW-0769">Symport</keyword>
<feature type="transmembrane region" description="Helical" evidence="10">
    <location>
        <begin position="140"/>
        <end position="160"/>
    </location>
</feature>